<dbReference type="InterPro" id="IPR003593">
    <property type="entry name" value="AAA+_ATPase"/>
</dbReference>
<name>A0A6C0EPD2_9ZZZZ</name>
<reference evidence="4" key="1">
    <citation type="journal article" date="2020" name="Nature">
        <title>Giant virus diversity and host interactions through global metagenomics.</title>
        <authorList>
            <person name="Schulz F."/>
            <person name="Roux S."/>
            <person name="Paez-Espino D."/>
            <person name="Jungbluth S."/>
            <person name="Walsh D.A."/>
            <person name="Denef V.J."/>
            <person name="McMahon K.D."/>
            <person name="Konstantinidis K.T."/>
            <person name="Eloe-Fadrosh E.A."/>
            <person name="Kyrpides N.C."/>
            <person name="Woyke T."/>
        </authorList>
    </citation>
    <scope>NUCLEOTIDE SEQUENCE</scope>
    <source>
        <strain evidence="4">GVMAG-M-3300009151-50</strain>
    </source>
</reference>
<evidence type="ECO:0000256" key="2">
    <source>
        <dbReference type="SAM" id="MobiDB-lite"/>
    </source>
</evidence>
<evidence type="ECO:0000313" key="4">
    <source>
        <dbReference type="EMBL" id="QHT30838.1"/>
    </source>
</evidence>
<evidence type="ECO:0000256" key="1">
    <source>
        <dbReference type="ARBA" id="ARBA00022705"/>
    </source>
</evidence>
<dbReference type="InterPro" id="IPR027417">
    <property type="entry name" value="P-loop_NTPase"/>
</dbReference>
<feature type="compositionally biased region" description="Basic and acidic residues" evidence="2">
    <location>
        <begin position="248"/>
        <end position="273"/>
    </location>
</feature>
<dbReference type="PANTHER" id="PTHR23389:SF6">
    <property type="entry name" value="REPLICATION FACTOR C SUBUNIT 1"/>
    <property type="match status" value="1"/>
</dbReference>
<dbReference type="PANTHER" id="PTHR23389">
    <property type="entry name" value="CHROMOSOME TRANSMISSION FIDELITY FACTOR 18"/>
    <property type="match status" value="1"/>
</dbReference>
<dbReference type="CDD" id="cd00009">
    <property type="entry name" value="AAA"/>
    <property type="match status" value="1"/>
</dbReference>
<dbReference type="EMBL" id="MN738913">
    <property type="protein sequence ID" value="QHT30838.1"/>
    <property type="molecule type" value="Genomic_DNA"/>
</dbReference>
<dbReference type="PRINTS" id="PR00364">
    <property type="entry name" value="DISEASERSIST"/>
</dbReference>
<dbReference type="GO" id="GO:0005524">
    <property type="term" value="F:ATP binding"/>
    <property type="evidence" value="ECO:0007669"/>
    <property type="project" value="InterPro"/>
</dbReference>
<dbReference type="Gene3D" id="3.40.50.300">
    <property type="entry name" value="P-loop containing nucleotide triphosphate hydrolases"/>
    <property type="match status" value="1"/>
</dbReference>
<organism evidence="4">
    <name type="scientific">viral metagenome</name>
    <dbReference type="NCBI Taxonomy" id="1070528"/>
    <lineage>
        <taxon>unclassified sequences</taxon>
        <taxon>metagenomes</taxon>
        <taxon>organismal metagenomes</taxon>
    </lineage>
</organism>
<sequence>MYAETYRPNTLEDVIGHTEAKDSLRKYLRTPGFPRAVMLTGSPGIGKTTLALAAAKTMEFDPLEINASRSIRSYEDVERIKDACRSVVNIHSFIRGDRNKKTCVILDEVDGSDPHAQGKIIEWIKDPTRKVPIICTGNELPTIFKRNTEHIEIIRCFPPRGADIQTLFSDIDITEMIKECQHDVRKLIHRIQYGNSDPIPKYSAPPTGLPVEKTFLLRQRMFDLPDSLLEYRVDIQDNEPTLKTSSRYKVDGKHARTAESDILQKKSHPDKSHNSKTCLENPLVKH</sequence>
<accession>A0A6C0EPD2</accession>
<feature type="domain" description="AAA+ ATPase" evidence="3">
    <location>
        <begin position="33"/>
        <end position="155"/>
    </location>
</feature>
<proteinExistence type="predicted"/>
<dbReference type="InterPro" id="IPR003959">
    <property type="entry name" value="ATPase_AAA_core"/>
</dbReference>
<dbReference type="GO" id="GO:0016887">
    <property type="term" value="F:ATP hydrolysis activity"/>
    <property type="evidence" value="ECO:0007669"/>
    <property type="project" value="InterPro"/>
</dbReference>
<dbReference type="GO" id="GO:0006260">
    <property type="term" value="P:DNA replication"/>
    <property type="evidence" value="ECO:0007669"/>
    <property type="project" value="UniProtKB-KW"/>
</dbReference>
<protein>
    <recommendedName>
        <fullName evidence="3">AAA+ ATPase domain-containing protein</fullName>
    </recommendedName>
</protein>
<feature type="region of interest" description="Disordered" evidence="2">
    <location>
        <begin position="245"/>
        <end position="286"/>
    </location>
</feature>
<dbReference type="SUPFAM" id="SSF52540">
    <property type="entry name" value="P-loop containing nucleoside triphosphate hydrolases"/>
    <property type="match status" value="1"/>
</dbReference>
<dbReference type="AlphaFoldDB" id="A0A6C0EPD2"/>
<dbReference type="Pfam" id="PF00004">
    <property type="entry name" value="AAA"/>
    <property type="match status" value="1"/>
</dbReference>
<keyword evidence="1" id="KW-0235">DNA replication</keyword>
<dbReference type="SMART" id="SM00382">
    <property type="entry name" value="AAA"/>
    <property type="match status" value="1"/>
</dbReference>
<evidence type="ECO:0000259" key="3">
    <source>
        <dbReference type="SMART" id="SM00382"/>
    </source>
</evidence>